<proteinExistence type="predicted"/>
<dbReference type="STRING" id="907348.TresaDRAFT_0855"/>
<evidence type="ECO:0000313" key="2">
    <source>
        <dbReference type="EMBL" id="EIC01030.1"/>
    </source>
</evidence>
<comment type="caution">
    <text evidence="2">The sequence shown here is derived from an EMBL/GenBank/DDBJ whole genome shotgun (WGS) entry which is preliminary data.</text>
</comment>
<dbReference type="RefSeq" id="WP_002705753.1">
    <property type="nucleotide sequence ID" value="NZ_AGRW01000052.1"/>
</dbReference>
<dbReference type="EMBL" id="AGRW01000052">
    <property type="protein sequence ID" value="EIC01030.1"/>
    <property type="molecule type" value="Genomic_DNA"/>
</dbReference>
<dbReference type="PROSITE" id="PS51257">
    <property type="entry name" value="PROKAR_LIPOPROTEIN"/>
    <property type="match status" value="1"/>
</dbReference>
<feature type="signal peptide" evidence="1">
    <location>
        <begin position="1"/>
        <end position="20"/>
    </location>
</feature>
<evidence type="ECO:0000313" key="3">
    <source>
        <dbReference type="Proteomes" id="UP000003571"/>
    </source>
</evidence>
<feature type="chain" id="PRO_5003610256" description="Lipoprotein" evidence="1">
    <location>
        <begin position="21"/>
        <end position="200"/>
    </location>
</feature>
<evidence type="ECO:0000256" key="1">
    <source>
        <dbReference type="SAM" id="SignalP"/>
    </source>
</evidence>
<dbReference type="PATRIC" id="fig|907348.3.peg.2271"/>
<keyword evidence="1" id="KW-0732">Signal</keyword>
<protein>
    <recommendedName>
        <fullName evidence="4">Lipoprotein</fullName>
    </recommendedName>
</protein>
<accession>H7EMW6</accession>
<keyword evidence="3" id="KW-1185">Reference proteome</keyword>
<sequence length="200" mass="22092">MGTREFIAFFFTSALFFSCASTGVSGGVSTFVDTTISEDNSVNTSCVFTKIHSVSYVDGTEAEAFHLFGSGSGVVIPKKSYSYDSVSGTIVFSDESALKSGRVFRIRGEYENPPVIILNGNVSGEPLVMVGGKKLVSGVGFDYDPETLRLSFRDKLDIDSDSFVVCWFSELREHVFGNKRSMFAKEYDEEFARWCESKQN</sequence>
<name>H7EMW6_9SPIR</name>
<gene>
    <name evidence="2" type="ORF">TresaDRAFT_0855</name>
</gene>
<dbReference type="AlphaFoldDB" id="H7EMW6"/>
<evidence type="ECO:0008006" key="4">
    <source>
        <dbReference type="Google" id="ProtNLM"/>
    </source>
</evidence>
<organism evidence="2 3">
    <name type="scientific">Treponema saccharophilum DSM 2985</name>
    <dbReference type="NCBI Taxonomy" id="907348"/>
    <lineage>
        <taxon>Bacteria</taxon>
        <taxon>Pseudomonadati</taxon>
        <taxon>Spirochaetota</taxon>
        <taxon>Spirochaetia</taxon>
        <taxon>Spirochaetales</taxon>
        <taxon>Treponemataceae</taxon>
        <taxon>Treponema</taxon>
    </lineage>
</organism>
<dbReference type="Proteomes" id="UP000003571">
    <property type="component" value="Unassembled WGS sequence"/>
</dbReference>
<reference evidence="2 3" key="1">
    <citation type="submission" date="2011-09" db="EMBL/GenBank/DDBJ databases">
        <title>The draft genome of Treponema saccharophilum DSM 2985.</title>
        <authorList>
            <consortium name="US DOE Joint Genome Institute (JGI-PGF)"/>
            <person name="Lucas S."/>
            <person name="Copeland A."/>
            <person name="Lapidus A."/>
            <person name="Glavina del Rio T."/>
            <person name="Dalin E."/>
            <person name="Tice H."/>
            <person name="Bruce D."/>
            <person name="Goodwin L."/>
            <person name="Pitluck S."/>
            <person name="Peters L."/>
            <person name="Kyrpides N."/>
            <person name="Mavromatis K."/>
            <person name="Ivanova N."/>
            <person name="Markowitz V."/>
            <person name="Cheng J.-F."/>
            <person name="Hugenholtz P."/>
            <person name="Woyke T."/>
            <person name="Wu D."/>
            <person name="Gronow S."/>
            <person name="Wellnitz S."/>
            <person name="Brambilla E."/>
            <person name="Klenk H.-P."/>
            <person name="Eisen J.A."/>
        </authorList>
    </citation>
    <scope>NUCLEOTIDE SEQUENCE [LARGE SCALE GENOMIC DNA]</scope>
    <source>
        <strain evidence="2 3">DSM 2985</strain>
    </source>
</reference>